<protein>
    <submittedName>
        <fullName evidence="2">Uncharacterized protein</fullName>
    </submittedName>
</protein>
<gene>
    <name evidence="2" type="ORF">MSAN_01194500</name>
</gene>
<feature type="compositionally biased region" description="Pro residues" evidence="1">
    <location>
        <begin position="179"/>
        <end position="193"/>
    </location>
</feature>
<organism evidence="2 3">
    <name type="scientific">Mycena sanguinolenta</name>
    <dbReference type="NCBI Taxonomy" id="230812"/>
    <lineage>
        <taxon>Eukaryota</taxon>
        <taxon>Fungi</taxon>
        <taxon>Dikarya</taxon>
        <taxon>Basidiomycota</taxon>
        <taxon>Agaricomycotina</taxon>
        <taxon>Agaricomycetes</taxon>
        <taxon>Agaricomycetidae</taxon>
        <taxon>Agaricales</taxon>
        <taxon>Marasmiineae</taxon>
        <taxon>Mycenaceae</taxon>
        <taxon>Mycena</taxon>
    </lineage>
</organism>
<evidence type="ECO:0000313" key="2">
    <source>
        <dbReference type="EMBL" id="KAF7358563.1"/>
    </source>
</evidence>
<dbReference type="EMBL" id="JACAZH010000009">
    <property type="protein sequence ID" value="KAF7358563.1"/>
    <property type="molecule type" value="Genomic_DNA"/>
</dbReference>
<dbReference type="Proteomes" id="UP000623467">
    <property type="component" value="Unassembled WGS sequence"/>
</dbReference>
<feature type="region of interest" description="Disordered" evidence="1">
    <location>
        <begin position="160"/>
        <end position="209"/>
    </location>
</feature>
<reference evidence="2" key="1">
    <citation type="submission" date="2020-05" db="EMBL/GenBank/DDBJ databases">
        <title>Mycena genomes resolve the evolution of fungal bioluminescence.</title>
        <authorList>
            <person name="Tsai I.J."/>
        </authorList>
    </citation>
    <scope>NUCLEOTIDE SEQUENCE</scope>
    <source>
        <strain evidence="2">160909Yilan</strain>
    </source>
</reference>
<dbReference type="AlphaFoldDB" id="A0A8H6YCI1"/>
<comment type="caution">
    <text evidence="2">The sequence shown here is derived from an EMBL/GenBank/DDBJ whole genome shotgun (WGS) entry which is preliminary data.</text>
</comment>
<evidence type="ECO:0000313" key="3">
    <source>
        <dbReference type="Proteomes" id="UP000623467"/>
    </source>
</evidence>
<name>A0A8H6YCI1_9AGAR</name>
<keyword evidence="3" id="KW-1185">Reference proteome</keyword>
<sequence>MSVESKECRDLPRHGTATVTIRLSVFPHSIPGKSNVLRLDNRKQEDLGWNRVTLAHDRGSVTSLRTIRLHFYLAPRRTVDDPGCAAASSSNTPGAVPHTPHIKSALIPPPDGRVHYCVATASTQSTTPRRVPPVLQPLPPHTTSACASSRCSCTYLRRRRHPHPPPPCPRSPTRLLDIRPPPPPPPHPLPPPTSTSTHRDPLLPPHPAWLRTQDRPLVVEVQTPTYATQSRAWTRHARCYFFMLVCDSSFRRTITSVTSIIISTPAISTRRAGQMQTKPTQMHEVERLKARRAVLALH</sequence>
<accession>A0A8H6YCI1</accession>
<evidence type="ECO:0000256" key="1">
    <source>
        <dbReference type="SAM" id="MobiDB-lite"/>
    </source>
</evidence>
<proteinExistence type="predicted"/>